<keyword evidence="3" id="KW-1185">Reference proteome</keyword>
<dbReference type="KEGG" id="sfz:SFLOR_v1c06190"/>
<feature type="transmembrane region" description="Helical" evidence="1">
    <location>
        <begin position="39"/>
        <end position="61"/>
    </location>
</feature>
<evidence type="ECO:0000313" key="3">
    <source>
        <dbReference type="Proteomes" id="UP000231823"/>
    </source>
</evidence>
<keyword evidence="1" id="KW-0472">Membrane</keyword>
<feature type="transmembrane region" description="Helical" evidence="1">
    <location>
        <begin position="96"/>
        <end position="116"/>
    </location>
</feature>
<organism evidence="2 3">
    <name type="scientific">Spiroplasma floricola 23-6</name>
    <dbReference type="NCBI Taxonomy" id="1336749"/>
    <lineage>
        <taxon>Bacteria</taxon>
        <taxon>Bacillati</taxon>
        <taxon>Mycoplasmatota</taxon>
        <taxon>Mollicutes</taxon>
        <taxon>Entomoplasmatales</taxon>
        <taxon>Spiroplasmataceae</taxon>
        <taxon>Spiroplasma</taxon>
    </lineage>
</organism>
<gene>
    <name evidence="2" type="ORF">SFLOR_v1c06190</name>
</gene>
<protein>
    <submittedName>
        <fullName evidence="2">Uncharacterized protein</fullName>
    </submittedName>
</protein>
<reference evidence="2 3" key="1">
    <citation type="submission" date="2017-12" db="EMBL/GenBank/DDBJ databases">
        <title>Complete genome sequence of Spiroplasma floricola 23-6 (ATCC 29989).</title>
        <authorList>
            <person name="Tsai Y.-M."/>
            <person name="Wu P.-S."/>
            <person name="Lo W.-S."/>
            <person name="Kuo C.-H."/>
        </authorList>
    </citation>
    <scope>NUCLEOTIDE SEQUENCE [LARGE SCALE GENOMIC DNA]</scope>
    <source>
        <strain evidence="2 3">23-6</strain>
    </source>
</reference>
<accession>A0A2K8SDZ0</accession>
<keyword evidence="1" id="KW-0812">Transmembrane</keyword>
<dbReference type="RefSeq" id="WP_100916647.1">
    <property type="nucleotide sequence ID" value="NZ_CP025057.1"/>
</dbReference>
<dbReference type="AlphaFoldDB" id="A0A2K8SDZ0"/>
<dbReference type="EMBL" id="CP025057">
    <property type="protein sequence ID" value="AUB31669.1"/>
    <property type="molecule type" value="Genomic_DNA"/>
</dbReference>
<feature type="transmembrane region" description="Helical" evidence="1">
    <location>
        <begin position="12"/>
        <end position="33"/>
    </location>
</feature>
<evidence type="ECO:0000256" key="1">
    <source>
        <dbReference type="SAM" id="Phobius"/>
    </source>
</evidence>
<feature type="transmembrane region" description="Helical" evidence="1">
    <location>
        <begin position="168"/>
        <end position="193"/>
    </location>
</feature>
<sequence>MKLRVMKKDWTNWIIYSAIFLLFAIFFILPSINFINSKFYNSVILITIKLLIGMIGVVVILTKYIKGYTEFITTIDINKNNVVSLKWALRRKNLKAFWKTTLSITPFLLLAIFQGLNLNNKISVEYNDNIYYYDGAAIYPGITEFAEEVSKSFITLFFEKLLNNNRKISFVFSLFIIGMIFSSFLMVIIYAIYKISMNNYFKKINKQFNRLSTSLNMENKDIMEENFIQMVQEKENKTKTMQNERDSILYTVLNKKYSDFLNEVKKSTTPPNFNLGI</sequence>
<keyword evidence="1" id="KW-1133">Transmembrane helix</keyword>
<evidence type="ECO:0000313" key="2">
    <source>
        <dbReference type="EMBL" id="AUB31669.1"/>
    </source>
</evidence>
<name>A0A2K8SDZ0_9MOLU</name>
<proteinExistence type="predicted"/>
<dbReference type="OrthoDB" id="389089at2"/>
<dbReference type="Proteomes" id="UP000231823">
    <property type="component" value="Chromosome"/>
</dbReference>